<comment type="caution">
    <text evidence="6">The sequence shown here is derived from an EMBL/GenBank/DDBJ whole genome shotgun (WGS) entry which is preliminary data.</text>
</comment>
<accession>A0ABW2IRQ4</accession>
<feature type="transmembrane region" description="Helical" evidence="4">
    <location>
        <begin position="359"/>
        <end position="380"/>
    </location>
</feature>
<organism evidence="6 7">
    <name type="scientific">Marinobacter aromaticivorans</name>
    <dbReference type="NCBI Taxonomy" id="1494078"/>
    <lineage>
        <taxon>Bacteria</taxon>
        <taxon>Pseudomonadati</taxon>
        <taxon>Pseudomonadota</taxon>
        <taxon>Gammaproteobacteria</taxon>
        <taxon>Pseudomonadales</taxon>
        <taxon>Marinobacteraceae</taxon>
        <taxon>Marinobacter</taxon>
    </lineage>
</organism>
<feature type="transmembrane region" description="Helical" evidence="4">
    <location>
        <begin position="273"/>
        <end position="290"/>
    </location>
</feature>
<dbReference type="InterPro" id="IPR020846">
    <property type="entry name" value="MFS_dom"/>
</dbReference>
<feature type="transmembrane region" description="Helical" evidence="4">
    <location>
        <begin position="7"/>
        <end position="28"/>
    </location>
</feature>
<feature type="transmembrane region" description="Helical" evidence="4">
    <location>
        <begin position="165"/>
        <end position="183"/>
    </location>
</feature>
<dbReference type="InterPro" id="IPR036259">
    <property type="entry name" value="MFS_trans_sf"/>
</dbReference>
<dbReference type="InterPro" id="IPR010645">
    <property type="entry name" value="MFS_4"/>
</dbReference>
<evidence type="ECO:0000313" key="7">
    <source>
        <dbReference type="Proteomes" id="UP001596506"/>
    </source>
</evidence>
<feature type="domain" description="Major facilitator superfamily (MFS) profile" evidence="5">
    <location>
        <begin position="8"/>
        <end position="385"/>
    </location>
</feature>
<gene>
    <name evidence="6" type="ORF">ACFQQA_02640</name>
</gene>
<evidence type="ECO:0000259" key="5">
    <source>
        <dbReference type="PROSITE" id="PS50850"/>
    </source>
</evidence>
<dbReference type="Pfam" id="PF06779">
    <property type="entry name" value="MFS_4"/>
    <property type="match status" value="1"/>
</dbReference>
<evidence type="ECO:0000256" key="3">
    <source>
        <dbReference type="ARBA" id="ARBA00023136"/>
    </source>
</evidence>
<evidence type="ECO:0000256" key="2">
    <source>
        <dbReference type="ARBA" id="ARBA00022989"/>
    </source>
</evidence>
<evidence type="ECO:0000313" key="6">
    <source>
        <dbReference type="EMBL" id="MFC7293613.1"/>
    </source>
</evidence>
<keyword evidence="2 4" id="KW-1133">Transmembrane helix</keyword>
<feature type="transmembrane region" description="Helical" evidence="4">
    <location>
        <begin position="99"/>
        <end position="123"/>
    </location>
</feature>
<dbReference type="SUPFAM" id="SSF103473">
    <property type="entry name" value="MFS general substrate transporter"/>
    <property type="match status" value="1"/>
</dbReference>
<dbReference type="PANTHER" id="PTHR23537">
    <property type="match status" value="1"/>
</dbReference>
<dbReference type="RefSeq" id="WP_100686924.1">
    <property type="nucleotide sequence ID" value="NZ_JBHTBD010000001.1"/>
</dbReference>
<evidence type="ECO:0000256" key="4">
    <source>
        <dbReference type="SAM" id="Phobius"/>
    </source>
</evidence>
<dbReference type="Proteomes" id="UP001596506">
    <property type="component" value="Unassembled WGS sequence"/>
</dbReference>
<feature type="transmembrane region" description="Helical" evidence="4">
    <location>
        <begin position="40"/>
        <end position="64"/>
    </location>
</feature>
<feature type="transmembrane region" description="Helical" evidence="4">
    <location>
        <begin position="302"/>
        <end position="323"/>
    </location>
</feature>
<dbReference type="PROSITE" id="PS50850">
    <property type="entry name" value="MFS"/>
    <property type="match status" value="1"/>
</dbReference>
<protein>
    <submittedName>
        <fullName evidence="6">YbfB/YjiJ family MFS transporter</fullName>
    </submittedName>
</protein>
<dbReference type="Gene3D" id="1.20.1250.20">
    <property type="entry name" value="MFS general substrate transporter like domains"/>
    <property type="match status" value="2"/>
</dbReference>
<dbReference type="EMBL" id="JBHTBD010000001">
    <property type="protein sequence ID" value="MFC7293613.1"/>
    <property type="molecule type" value="Genomic_DNA"/>
</dbReference>
<feature type="transmembrane region" description="Helical" evidence="4">
    <location>
        <begin position="213"/>
        <end position="232"/>
    </location>
</feature>
<feature type="transmembrane region" description="Helical" evidence="4">
    <location>
        <begin position="76"/>
        <end position="93"/>
    </location>
</feature>
<evidence type="ECO:0000256" key="1">
    <source>
        <dbReference type="ARBA" id="ARBA00022692"/>
    </source>
</evidence>
<name>A0ABW2IRQ4_9GAMM</name>
<sequence>MKTIETIKVLAASVIAVVVMVGIARFSYTPMIPEMVDALGLSQSVVGLLATVNYAGYLTGALLITRISDLDLKVKLYQLGLVVAVITTVLMGYTTDVWLWFLLRFVSGLSTSAGMLLGAGLLMSWLIKNNEKSELGVFFSGIGLGIVLTAVLAELIKEPFTWDQQWVIYGLVGLALAVPVWRWTPDYRACALPATGDASAGDDRSRFIVILQLAYFCAGVGYVVTATFLVAIAESMPELTGQGWLIWLIAGLAATPACWLWDVFSRRWGQWTALYLAYLLNSVSILMLILNTSMASVMLSAVIYGASFIGIVSMMLAMVGRVFPENPSRPMSRLTFSYGIAQMLAPAVVGYLADVEGNYTNGLWLTLLVMALGVVMVYLARQAKDREMEPAR</sequence>
<dbReference type="PANTHER" id="PTHR23537:SF1">
    <property type="entry name" value="SUGAR TRANSPORTER"/>
    <property type="match status" value="1"/>
</dbReference>
<feature type="transmembrane region" description="Helical" evidence="4">
    <location>
        <begin position="335"/>
        <end position="353"/>
    </location>
</feature>
<proteinExistence type="predicted"/>
<reference evidence="7" key="1">
    <citation type="journal article" date="2019" name="Int. J. Syst. Evol. Microbiol.">
        <title>The Global Catalogue of Microorganisms (GCM) 10K type strain sequencing project: providing services to taxonomists for standard genome sequencing and annotation.</title>
        <authorList>
            <consortium name="The Broad Institute Genomics Platform"/>
            <consortium name="The Broad Institute Genome Sequencing Center for Infectious Disease"/>
            <person name="Wu L."/>
            <person name="Ma J."/>
        </authorList>
    </citation>
    <scope>NUCLEOTIDE SEQUENCE [LARGE SCALE GENOMIC DNA]</scope>
    <source>
        <strain evidence="7">CCUG 60559</strain>
    </source>
</reference>
<feature type="transmembrane region" description="Helical" evidence="4">
    <location>
        <begin position="135"/>
        <end position="153"/>
    </location>
</feature>
<keyword evidence="1 4" id="KW-0812">Transmembrane</keyword>
<keyword evidence="3 4" id="KW-0472">Membrane</keyword>
<feature type="transmembrane region" description="Helical" evidence="4">
    <location>
        <begin position="244"/>
        <end position="261"/>
    </location>
</feature>
<keyword evidence="7" id="KW-1185">Reference proteome</keyword>